<dbReference type="PANTHER" id="PTHR42970:SF1">
    <property type="entry name" value="PECTATE LYASE C-RELATED"/>
    <property type="match status" value="1"/>
</dbReference>
<gene>
    <name evidence="5" type="ORF">ACFOOI_16465</name>
</gene>
<dbReference type="InterPro" id="IPR052063">
    <property type="entry name" value="Polysaccharide_Lyase_1"/>
</dbReference>
<dbReference type="InterPro" id="IPR012334">
    <property type="entry name" value="Pectin_lyas_fold"/>
</dbReference>
<keyword evidence="2" id="KW-0325">Glycoprotein</keyword>
<keyword evidence="3" id="KW-0732">Signal</keyword>
<dbReference type="RefSeq" id="WP_379839125.1">
    <property type="nucleotide sequence ID" value="NZ_JBHRYQ010000001.1"/>
</dbReference>
<evidence type="ECO:0000259" key="4">
    <source>
        <dbReference type="Pfam" id="PF18962"/>
    </source>
</evidence>
<dbReference type="InterPro" id="IPR026444">
    <property type="entry name" value="Secre_tail"/>
</dbReference>
<dbReference type="Proteomes" id="UP001595616">
    <property type="component" value="Unassembled WGS sequence"/>
</dbReference>
<evidence type="ECO:0000313" key="6">
    <source>
        <dbReference type="Proteomes" id="UP001595616"/>
    </source>
</evidence>
<evidence type="ECO:0000256" key="2">
    <source>
        <dbReference type="ARBA" id="ARBA00023180"/>
    </source>
</evidence>
<accession>A0ABV7Z1R0</accession>
<dbReference type="NCBIfam" id="TIGR04183">
    <property type="entry name" value="Por_Secre_tail"/>
    <property type="match status" value="1"/>
</dbReference>
<dbReference type="InterPro" id="IPR011050">
    <property type="entry name" value="Pectin_lyase_fold/virulence"/>
</dbReference>
<dbReference type="Gene3D" id="2.60.40.4070">
    <property type="match status" value="1"/>
</dbReference>
<sequence length="569" mass="62066">MKKYILALFSLGFFSSILNAQKLAFPTAEGYGKYTVGGRGGTVYEVTNLNDSGVGSLRAAVEASGPRTVVFRVSGTINLTKNLQINNPNITIAGQTAPGDGICLKKYPLIIAANQVIIRYLRVRLGGESGDDSDAVSGRFVSNVILDHISASWSVDETMSVYHCENITIQWCLIAESMYNSNHVKGAHGFGGIWGSNNSSYHHNLLAHNSSRNPRMASGTLNFDFRNNVIYNWGYNSTYGGEQQQVGDVNHAYSNINLVANYYKPGPATKPGTNAYRIANPSYRDVKTDYGKWYIAKNVMVGNVAVTADNWNGGVQPQGGNSDLPLIKLATSWEAMPINEQTAEEAYYSVLEHVGCSFPVRDAVDLHIINDTQTGTASHEGATYKQTQTLADPKKICGIIDTPADSGGWPVLSSLPAPTDTDHDGMPDNWEKAHGLNPNDANDGKLYSYDINYTNLELYLNSLISKEVLLAINDEVDSEKQLSIFPNPVNNVTTISFTVLNPAYISLSVIDNLGNSVSNLSTGQRAAGTYTETFDASRLPNGIYFARLTITPENNTNSYFLVKKMILNR</sequence>
<proteinExistence type="predicted"/>
<dbReference type="EMBL" id="JBHRYQ010000001">
    <property type="protein sequence ID" value="MFC3812257.1"/>
    <property type="molecule type" value="Genomic_DNA"/>
</dbReference>
<feature type="chain" id="PRO_5047381402" evidence="3">
    <location>
        <begin position="21"/>
        <end position="569"/>
    </location>
</feature>
<feature type="signal peptide" evidence="3">
    <location>
        <begin position="1"/>
        <end position="20"/>
    </location>
</feature>
<organism evidence="5 6">
    <name type="scientific">Lacihabitans lacunae</name>
    <dbReference type="NCBI Taxonomy" id="1028214"/>
    <lineage>
        <taxon>Bacteria</taxon>
        <taxon>Pseudomonadati</taxon>
        <taxon>Bacteroidota</taxon>
        <taxon>Cytophagia</taxon>
        <taxon>Cytophagales</taxon>
        <taxon>Leadbetterellaceae</taxon>
        <taxon>Lacihabitans</taxon>
    </lineage>
</organism>
<dbReference type="Pfam" id="PF18962">
    <property type="entry name" value="Por_Secre_tail"/>
    <property type="match status" value="1"/>
</dbReference>
<dbReference type="Gene3D" id="2.160.20.10">
    <property type="entry name" value="Single-stranded right-handed beta-helix, Pectin lyase-like"/>
    <property type="match status" value="1"/>
</dbReference>
<reference evidence="6" key="1">
    <citation type="journal article" date="2019" name="Int. J. Syst. Evol. Microbiol.">
        <title>The Global Catalogue of Microorganisms (GCM) 10K type strain sequencing project: providing services to taxonomists for standard genome sequencing and annotation.</title>
        <authorList>
            <consortium name="The Broad Institute Genomics Platform"/>
            <consortium name="The Broad Institute Genome Sequencing Center for Infectious Disease"/>
            <person name="Wu L."/>
            <person name="Ma J."/>
        </authorList>
    </citation>
    <scope>NUCLEOTIDE SEQUENCE [LARGE SCALE GENOMIC DNA]</scope>
    <source>
        <strain evidence="6">CECT 7956</strain>
    </source>
</reference>
<dbReference type="SUPFAM" id="SSF51126">
    <property type="entry name" value="Pectin lyase-like"/>
    <property type="match status" value="1"/>
</dbReference>
<name>A0ABV7Z1R0_9BACT</name>
<evidence type="ECO:0000256" key="1">
    <source>
        <dbReference type="ARBA" id="ARBA00022723"/>
    </source>
</evidence>
<dbReference type="PANTHER" id="PTHR42970">
    <property type="entry name" value="PECTATE LYASE C-RELATED"/>
    <property type="match status" value="1"/>
</dbReference>
<feature type="domain" description="Secretion system C-terminal sorting" evidence="4">
    <location>
        <begin position="484"/>
        <end position="555"/>
    </location>
</feature>
<keyword evidence="1" id="KW-0479">Metal-binding</keyword>
<keyword evidence="6" id="KW-1185">Reference proteome</keyword>
<comment type="caution">
    <text evidence="5">The sequence shown here is derived from an EMBL/GenBank/DDBJ whole genome shotgun (WGS) entry which is preliminary data.</text>
</comment>
<evidence type="ECO:0000256" key="3">
    <source>
        <dbReference type="SAM" id="SignalP"/>
    </source>
</evidence>
<evidence type="ECO:0000313" key="5">
    <source>
        <dbReference type="EMBL" id="MFC3812257.1"/>
    </source>
</evidence>
<protein>
    <submittedName>
        <fullName evidence="5">T9SS type A sorting domain-containing protein</fullName>
    </submittedName>
</protein>